<dbReference type="GO" id="GO:0005524">
    <property type="term" value="F:ATP binding"/>
    <property type="evidence" value="ECO:0007669"/>
    <property type="project" value="InterPro"/>
</dbReference>
<comment type="caution">
    <text evidence="4">The sequence shown here is derived from an EMBL/GenBank/DDBJ whole genome shotgun (WGS) entry which is preliminary data.</text>
</comment>
<gene>
    <name evidence="4" type="ORF">TRFO_13874</name>
</gene>
<dbReference type="GO" id="GO:0043539">
    <property type="term" value="F:protein serine/threonine kinase activator activity"/>
    <property type="evidence" value="ECO:0007669"/>
    <property type="project" value="InterPro"/>
</dbReference>
<reference evidence="4" key="1">
    <citation type="submission" date="2016-10" db="EMBL/GenBank/DDBJ databases">
        <authorList>
            <person name="Benchimol M."/>
            <person name="Almeida L.G."/>
            <person name="Vasconcelos A.T."/>
            <person name="Perreira-Neves A."/>
            <person name="Rosa I.A."/>
            <person name="Tasca T."/>
            <person name="Bogo M.R."/>
            <person name="de Souza W."/>
        </authorList>
    </citation>
    <scope>NUCLEOTIDE SEQUENCE [LARGE SCALE GENOMIC DNA]</scope>
    <source>
        <strain evidence="4">K</strain>
    </source>
</reference>
<dbReference type="GO" id="GO:1902554">
    <property type="term" value="C:serine/threonine protein kinase complex"/>
    <property type="evidence" value="ECO:0007669"/>
    <property type="project" value="TreeGrafter"/>
</dbReference>
<dbReference type="GeneID" id="94832209"/>
<proteinExistence type="inferred from homology"/>
<dbReference type="Gene3D" id="1.10.510.10">
    <property type="entry name" value="Transferase(Phosphotransferase) domain 1"/>
    <property type="match status" value="1"/>
</dbReference>
<keyword evidence="4" id="KW-0418">Kinase</keyword>
<evidence type="ECO:0000256" key="2">
    <source>
        <dbReference type="SAM" id="MobiDB-lite"/>
    </source>
</evidence>
<sequence>MSNSFPLEYAQYEILHKIGCSSYADVVVARCIPRNKLVAIKQIDLEICPLNLSQLANEVAFWASMSHANAILYHGSFTVGSQLWFLTEYVDCGSLKDILYEFFPNGIKNENIIATILQKVLLFLDYFHSHQQIHRDLQTKNILVSMTGEVKIGGFWNASTLIQQGQRKRARKTVLDLSCYAAPEAIVDTEKGYKQEADIWSLGIIAVEIATGMLPYKDMNPVDQITAVTQQPPPTLPDSFSLSFRDFVQECLVTNPEKRASAHHLLKHKFMHQAKNEAFLENTFTAQLPPLIQRMEMKEKNKEDAVMKEAQNFRKEIEFDFDVDCPKKSKKKHHKKDSENDVKTPPQPTESTTVTRKGRFILSVQGGPRDASITTPPPIPGNNMK</sequence>
<keyword evidence="5" id="KW-1185">Reference proteome</keyword>
<name>A0A1J4L171_9EUKA</name>
<protein>
    <submittedName>
        <fullName evidence="4">STE family protein kinase</fullName>
    </submittedName>
</protein>
<dbReference type="OrthoDB" id="248923at2759"/>
<keyword evidence="4" id="KW-0808">Transferase</keyword>
<dbReference type="Pfam" id="PF00069">
    <property type="entry name" value="Pkinase"/>
    <property type="match status" value="1"/>
</dbReference>
<dbReference type="InterPro" id="IPR000719">
    <property type="entry name" value="Prot_kinase_dom"/>
</dbReference>
<feature type="region of interest" description="Disordered" evidence="2">
    <location>
        <begin position="326"/>
        <end position="385"/>
    </location>
</feature>
<dbReference type="InterPro" id="IPR011009">
    <property type="entry name" value="Kinase-like_dom_sf"/>
</dbReference>
<dbReference type="PANTHER" id="PTHR48014:SF21">
    <property type="entry name" value="SERINE_THREONINE-PROTEIN KINASE FRAY2"/>
    <property type="match status" value="1"/>
</dbReference>
<dbReference type="PANTHER" id="PTHR48014">
    <property type="entry name" value="SERINE/THREONINE-PROTEIN KINASE FRAY2"/>
    <property type="match status" value="1"/>
</dbReference>
<dbReference type="VEuPathDB" id="TrichDB:TRFO_13874"/>
<accession>A0A1J4L171</accession>
<feature type="compositionally biased region" description="Pro residues" evidence="2">
    <location>
        <begin position="375"/>
        <end position="385"/>
    </location>
</feature>
<comment type="similarity">
    <text evidence="1">Belongs to the protein kinase superfamily. STE Ser/Thr protein kinase family. STE20 subfamily.</text>
</comment>
<evidence type="ECO:0000259" key="3">
    <source>
        <dbReference type="PROSITE" id="PS50011"/>
    </source>
</evidence>
<dbReference type="Gene3D" id="3.30.200.20">
    <property type="entry name" value="Phosphorylase Kinase, domain 1"/>
    <property type="match status" value="1"/>
</dbReference>
<dbReference type="GO" id="GO:0006611">
    <property type="term" value="P:protein export from nucleus"/>
    <property type="evidence" value="ECO:0007669"/>
    <property type="project" value="TreeGrafter"/>
</dbReference>
<dbReference type="PROSITE" id="PS50011">
    <property type="entry name" value="PROTEIN_KINASE_DOM"/>
    <property type="match status" value="1"/>
</dbReference>
<dbReference type="GO" id="GO:0004672">
    <property type="term" value="F:protein kinase activity"/>
    <property type="evidence" value="ECO:0007669"/>
    <property type="project" value="InterPro"/>
</dbReference>
<dbReference type="AlphaFoldDB" id="A0A1J4L171"/>
<evidence type="ECO:0000256" key="1">
    <source>
        <dbReference type="ARBA" id="ARBA00008874"/>
    </source>
</evidence>
<dbReference type="EMBL" id="MLAK01000197">
    <property type="protein sequence ID" value="OHT15710.1"/>
    <property type="molecule type" value="Genomic_DNA"/>
</dbReference>
<dbReference type="SUPFAM" id="SSF56112">
    <property type="entry name" value="Protein kinase-like (PK-like)"/>
    <property type="match status" value="1"/>
</dbReference>
<dbReference type="InterPro" id="IPR047173">
    <property type="entry name" value="STRAD_A/B-like"/>
</dbReference>
<dbReference type="Proteomes" id="UP000179807">
    <property type="component" value="Unassembled WGS sequence"/>
</dbReference>
<evidence type="ECO:0000313" key="5">
    <source>
        <dbReference type="Proteomes" id="UP000179807"/>
    </source>
</evidence>
<dbReference type="RefSeq" id="XP_068368846.1">
    <property type="nucleotide sequence ID" value="XM_068497505.1"/>
</dbReference>
<feature type="domain" description="Protein kinase" evidence="3">
    <location>
        <begin position="12"/>
        <end position="271"/>
    </location>
</feature>
<evidence type="ECO:0000313" key="4">
    <source>
        <dbReference type="EMBL" id="OHT15710.1"/>
    </source>
</evidence>
<organism evidence="4 5">
    <name type="scientific">Tritrichomonas foetus</name>
    <dbReference type="NCBI Taxonomy" id="1144522"/>
    <lineage>
        <taxon>Eukaryota</taxon>
        <taxon>Metamonada</taxon>
        <taxon>Parabasalia</taxon>
        <taxon>Tritrichomonadida</taxon>
        <taxon>Tritrichomonadidae</taxon>
        <taxon>Tritrichomonas</taxon>
    </lineage>
</organism>